<keyword evidence="4" id="KW-0479">Metal-binding</keyword>
<dbReference type="GO" id="GO:0046872">
    <property type="term" value="F:metal ion binding"/>
    <property type="evidence" value="ECO:0007669"/>
    <property type="project" value="UniProtKB-KW"/>
</dbReference>
<dbReference type="PROSITE" id="PS51007">
    <property type="entry name" value="CYTC"/>
    <property type="match status" value="2"/>
</dbReference>
<gene>
    <name evidence="11" type="ORF">MNBD_GAMMA19-145</name>
</gene>
<dbReference type="InterPro" id="IPR036909">
    <property type="entry name" value="Cyt_c-like_dom_sf"/>
</dbReference>
<organism evidence="11">
    <name type="scientific">hydrothermal vent metagenome</name>
    <dbReference type="NCBI Taxonomy" id="652676"/>
    <lineage>
        <taxon>unclassified sequences</taxon>
        <taxon>metagenomes</taxon>
        <taxon>ecological metagenomes</taxon>
    </lineage>
</organism>
<evidence type="ECO:0000256" key="4">
    <source>
        <dbReference type="ARBA" id="ARBA00022723"/>
    </source>
</evidence>
<keyword evidence="9" id="KW-0408">Iron</keyword>
<dbReference type="GO" id="GO:0042597">
    <property type="term" value="C:periplasmic space"/>
    <property type="evidence" value="ECO:0007669"/>
    <property type="project" value="UniProtKB-SubCell"/>
</dbReference>
<evidence type="ECO:0000256" key="3">
    <source>
        <dbReference type="ARBA" id="ARBA00022617"/>
    </source>
</evidence>
<dbReference type="GO" id="GO:0020037">
    <property type="term" value="F:heme binding"/>
    <property type="evidence" value="ECO:0007669"/>
    <property type="project" value="InterPro"/>
</dbReference>
<keyword evidence="3" id="KW-0349">Heme</keyword>
<keyword evidence="8 11" id="KW-0560">Oxidoreductase</keyword>
<keyword evidence="2" id="KW-0813">Transport</keyword>
<dbReference type="PIRSF" id="PIRSF000294">
    <property type="entry name" value="Cytochrome-c_peroxidase"/>
    <property type="match status" value="1"/>
</dbReference>
<dbReference type="Pfam" id="PF03150">
    <property type="entry name" value="CCP_MauG"/>
    <property type="match status" value="1"/>
</dbReference>
<keyword evidence="5" id="KW-0732">Signal</keyword>
<dbReference type="FunFam" id="1.10.760.10:FF:000019">
    <property type="entry name" value="Di-heme cytochrome C peroxidase"/>
    <property type="match status" value="1"/>
</dbReference>
<keyword evidence="6" id="KW-0574">Periplasm</keyword>
<evidence type="ECO:0000256" key="5">
    <source>
        <dbReference type="ARBA" id="ARBA00022729"/>
    </source>
</evidence>
<evidence type="ECO:0000256" key="6">
    <source>
        <dbReference type="ARBA" id="ARBA00022764"/>
    </source>
</evidence>
<dbReference type="GO" id="GO:0009055">
    <property type="term" value="F:electron transfer activity"/>
    <property type="evidence" value="ECO:0007669"/>
    <property type="project" value="InterPro"/>
</dbReference>
<evidence type="ECO:0000256" key="9">
    <source>
        <dbReference type="ARBA" id="ARBA00023004"/>
    </source>
</evidence>
<keyword evidence="11" id="KW-0575">Peroxidase</keyword>
<name>A0A3B1A536_9ZZZZ</name>
<protein>
    <submittedName>
        <fullName evidence="11">Cytochrome c551 peroxidase</fullName>
        <ecNumber evidence="11">1.11.1.5</ecNumber>
    </submittedName>
</protein>
<feature type="domain" description="Cytochrome c" evidence="10">
    <location>
        <begin position="70"/>
        <end position="179"/>
    </location>
</feature>
<dbReference type="PANTHER" id="PTHR30600:SF7">
    <property type="entry name" value="CYTOCHROME C PEROXIDASE-RELATED"/>
    <property type="match status" value="1"/>
</dbReference>
<evidence type="ECO:0000256" key="2">
    <source>
        <dbReference type="ARBA" id="ARBA00022448"/>
    </source>
</evidence>
<dbReference type="SUPFAM" id="SSF46626">
    <property type="entry name" value="Cytochrome c"/>
    <property type="match status" value="2"/>
</dbReference>
<dbReference type="AlphaFoldDB" id="A0A3B1A536"/>
<sequence>MAHFLPYHCEGLHLNSVLPALNHLENSMTKDMSLNITTALLLIISTHTLAGFEPLPLIAPAPSDNPSSAAKINLGKQLFFDPRLSLDGTISCNTCHDVSGNGTDSAAVSTGIGGQKGERSSPTIWNAAFLSSQFWDGRAATLEEQAKGPILNPIEMGMPHQEAAVERIAAIPGYRKQFAAIFDEKNPVTYDNIAKAIAAYERTLITPNSPFDRFLRGDKTALSAQAQKGMKEFEEIGCILCHKGPALAGPSTLKKGEIYFQWFPAISSHYDEKYKLKEDLGYNQGNDKAPTGKWRVPTLRNIALTAPYFHNGSVKTLNEAVRVMARAQRNRVLTDQQAANLVAFLESLTGEFVVQKRPELPPMGDEDQQSTFSNY</sequence>
<feature type="domain" description="Cytochrome c" evidence="10">
    <location>
        <begin position="224"/>
        <end position="349"/>
    </location>
</feature>
<accession>A0A3B1A536</accession>
<evidence type="ECO:0000256" key="8">
    <source>
        <dbReference type="ARBA" id="ARBA00023002"/>
    </source>
</evidence>
<dbReference type="InterPro" id="IPR026259">
    <property type="entry name" value="MauG/Cytc_peroxidase"/>
</dbReference>
<dbReference type="EMBL" id="UOFV01000226">
    <property type="protein sequence ID" value="VAX00846.1"/>
    <property type="molecule type" value="Genomic_DNA"/>
</dbReference>
<evidence type="ECO:0000256" key="1">
    <source>
        <dbReference type="ARBA" id="ARBA00004418"/>
    </source>
</evidence>
<dbReference type="InterPro" id="IPR051395">
    <property type="entry name" value="Cytochrome_c_Peroxidase/MauG"/>
</dbReference>
<dbReference type="Gene3D" id="1.10.760.10">
    <property type="entry name" value="Cytochrome c-like domain"/>
    <property type="match status" value="2"/>
</dbReference>
<evidence type="ECO:0000256" key="7">
    <source>
        <dbReference type="ARBA" id="ARBA00022982"/>
    </source>
</evidence>
<dbReference type="PANTHER" id="PTHR30600">
    <property type="entry name" value="CYTOCHROME C PEROXIDASE-RELATED"/>
    <property type="match status" value="1"/>
</dbReference>
<reference evidence="11" key="1">
    <citation type="submission" date="2018-06" db="EMBL/GenBank/DDBJ databases">
        <authorList>
            <person name="Zhirakovskaya E."/>
        </authorList>
    </citation>
    <scope>NUCLEOTIDE SEQUENCE</scope>
</reference>
<dbReference type="GO" id="GO:0004130">
    <property type="term" value="F:cytochrome-c peroxidase activity"/>
    <property type="evidence" value="ECO:0007669"/>
    <property type="project" value="UniProtKB-EC"/>
</dbReference>
<evidence type="ECO:0000259" key="10">
    <source>
        <dbReference type="PROSITE" id="PS51007"/>
    </source>
</evidence>
<evidence type="ECO:0000313" key="11">
    <source>
        <dbReference type="EMBL" id="VAX00846.1"/>
    </source>
</evidence>
<keyword evidence="7" id="KW-0249">Electron transport</keyword>
<dbReference type="InterPro" id="IPR009056">
    <property type="entry name" value="Cyt_c-like_dom"/>
</dbReference>
<comment type="subcellular location">
    <subcellularLocation>
        <location evidence="1">Periplasm</location>
    </subcellularLocation>
</comment>
<proteinExistence type="predicted"/>
<dbReference type="InterPro" id="IPR004852">
    <property type="entry name" value="Di-haem_cyt_c_peroxidsae"/>
</dbReference>
<dbReference type="EC" id="1.11.1.5" evidence="11"/>